<feature type="transmembrane region" description="Helical" evidence="1">
    <location>
        <begin position="21"/>
        <end position="41"/>
    </location>
</feature>
<gene>
    <name evidence="3" type="ORF">KS407_20930</name>
</gene>
<evidence type="ECO:0000259" key="2">
    <source>
        <dbReference type="Pfam" id="PF03703"/>
    </source>
</evidence>
<feature type="transmembrane region" description="Helical" evidence="1">
    <location>
        <begin position="47"/>
        <end position="66"/>
    </location>
</feature>
<evidence type="ECO:0000313" key="3">
    <source>
        <dbReference type="EMBL" id="MBU9723889.1"/>
    </source>
</evidence>
<comment type="caution">
    <text evidence="3">The sequence shown here is derived from an EMBL/GenBank/DDBJ whole genome shotgun (WGS) entry which is preliminary data.</text>
</comment>
<accession>A0ABS6JZ80</accession>
<evidence type="ECO:0000313" key="4">
    <source>
        <dbReference type="Proteomes" id="UP000790580"/>
    </source>
</evidence>
<dbReference type="Proteomes" id="UP000790580">
    <property type="component" value="Unassembled WGS sequence"/>
</dbReference>
<feature type="domain" description="YdbS-like PH" evidence="2">
    <location>
        <begin position="72"/>
        <end position="148"/>
    </location>
</feature>
<dbReference type="Pfam" id="PF03703">
    <property type="entry name" value="bPH_2"/>
    <property type="match status" value="1"/>
</dbReference>
<keyword evidence="1" id="KW-1133">Transmembrane helix</keyword>
<name>A0ABS6JZ80_9BACI</name>
<sequence>MRIKPDQKLDYKTLKVWRIVAVFEWLFYLIVPIGYGFLAYYFFFPFWFLYVLIILVFITAFFKIIFIPKLQWQKWRYKIYDNEVELMYGVFIVRRVIVPMIRVQHVDTKQGPILRRYGLSTVTISTAATTHEIPGLEESKADDLRDHIAQLAREADPND</sequence>
<keyword evidence="1" id="KW-0812">Transmembrane</keyword>
<protein>
    <submittedName>
        <fullName evidence="3">PH domain-containing protein</fullName>
    </submittedName>
</protein>
<dbReference type="PANTHER" id="PTHR34473:SF2">
    <property type="entry name" value="UPF0699 TRANSMEMBRANE PROTEIN YDBT"/>
    <property type="match status" value="1"/>
</dbReference>
<dbReference type="InterPro" id="IPR005182">
    <property type="entry name" value="YdbS-like_PH"/>
</dbReference>
<dbReference type="RefSeq" id="WP_088075140.1">
    <property type="nucleotide sequence ID" value="NZ_JAHQCR010000088.1"/>
</dbReference>
<keyword evidence="1" id="KW-0472">Membrane</keyword>
<proteinExistence type="predicted"/>
<organism evidence="3 4">
    <name type="scientific">Evansella alkalicola</name>
    <dbReference type="NCBI Taxonomy" id="745819"/>
    <lineage>
        <taxon>Bacteria</taxon>
        <taxon>Bacillati</taxon>
        <taxon>Bacillota</taxon>
        <taxon>Bacilli</taxon>
        <taxon>Bacillales</taxon>
        <taxon>Bacillaceae</taxon>
        <taxon>Evansella</taxon>
    </lineage>
</organism>
<keyword evidence="4" id="KW-1185">Reference proteome</keyword>
<reference evidence="3 4" key="1">
    <citation type="submission" date="2021-06" db="EMBL/GenBank/DDBJ databases">
        <title>Bacillus sp. RD4P76, an endophyte from a halophyte.</title>
        <authorList>
            <person name="Sun J.-Q."/>
        </authorList>
    </citation>
    <scope>NUCLEOTIDE SEQUENCE [LARGE SCALE GENOMIC DNA]</scope>
    <source>
        <strain evidence="3 4">JCM 17098</strain>
    </source>
</reference>
<dbReference type="PANTHER" id="PTHR34473">
    <property type="entry name" value="UPF0699 TRANSMEMBRANE PROTEIN YDBS"/>
    <property type="match status" value="1"/>
</dbReference>
<evidence type="ECO:0000256" key="1">
    <source>
        <dbReference type="SAM" id="Phobius"/>
    </source>
</evidence>
<dbReference type="EMBL" id="JAHQCR010000088">
    <property type="protein sequence ID" value="MBU9723889.1"/>
    <property type="molecule type" value="Genomic_DNA"/>
</dbReference>